<reference evidence="2" key="1">
    <citation type="journal article" date="2020" name="Stud. Mycol.">
        <title>101 Dothideomycetes genomes: a test case for predicting lifestyles and emergence of pathogens.</title>
        <authorList>
            <person name="Haridas S."/>
            <person name="Albert R."/>
            <person name="Binder M."/>
            <person name="Bloem J."/>
            <person name="Labutti K."/>
            <person name="Salamov A."/>
            <person name="Andreopoulos B."/>
            <person name="Baker S."/>
            <person name="Barry K."/>
            <person name="Bills G."/>
            <person name="Bluhm B."/>
            <person name="Cannon C."/>
            <person name="Castanera R."/>
            <person name="Culley D."/>
            <person name="Daum C."/>
            <person name="Ezra D."/>
            <person name="Gonzalez J."/>
            <person name="Henrissat B."/>
            <person name="Kuo A."/>
            <person name="Liang C."/>
            <person name="Lipzen A."/>
            <person name="Lutzoni F."/>
            <person name="Magnuson J."/>
            <person name="Mondo S."/>
            <person name="Nolan M."/>
            <person name="Ohm R."/>
            <person name="Pangilinan J."/>
            <person name="Park H.-J."/>
            <person name="Ramirez L."/>
            <person name="Alfaro M."/>
            <person name="Sun H."/>
            <person name="Tritt A."/>
            <person name="Yoshinaga Y."/>
            <person name="Zwiers L.-H."/>
            <person name="Turgeon B."/>
            <person name="Goodwin S."/>
            <person name="Spatafora J."/>
            <person name="Crous P."/>
            <person name="Grigoriev I."/>
        </authorList>
    </citation>
    <scope>NUCLEOTIDE SEQUENCE</scope>
    <source>
        <strain evidence="2">CBS 121167</strain>
    </source>
</reference>
<dbReference type="RefSeq" id="XP_033402165.1">
    <property type="nucleotide sequence ID" value="XM_033541653.1"/>
</dbReference>
<keyword evidence="3" id="KW-1185">Reference proteome</keyword>
<evidence type="ECO:0000313" key="3">
    <source>
        <dbReference type="Proteomes" id="UP000799438"/>
    </source>
</evidence>
<evidence type="ECO:0000256" key="1">
    <source>
        <dbReference type="SAM" id="MobiDB-lite"/>
    </source>
</evidence>
<feature type="region of interest" description="Disordered" evidence="1">
    <location>
        <begin position="8"/>
        <end position="44"/>
    </location>
</feature>
<gene>
    <name evidence="2" type="ORF">K452DRAFT_294033</name>
</gene>
<accession>A0A6A6BQU2</accession>
<dbReference type="AlphaFoldDB" id="A0A6A6BQU2"/>
<protein>
    <submittedName>
        <fullName evidence="2">Uncharacterized protein</fullName>
    </submittedName>
</protein>
<proteinExistence type="predicted"/>
<dbReference type="EMBL" id="ML995475">
    <property type="protein sequence ID" value="KAF2146456.1"/>
    <property type="molecule type" value="Genomic_DNA"/>
</dbReference>
<name>A0A6A6BQU2_9PEZI</name>
<dbReference type="GeneID" id="54299150"/>
<dbReference type="OrthoDB" id="5377226at2759"/>
<sequence>MYLTEELFHSTDHDHPSAMAWKATSPDPHSSTESLGKRKRGADNGGEYTVCAIPSKNIKAAAGPVHYDYETALSSHHLPQPLHLSNAGEMYPPASYMQQATAAGMRGRKRAGMTPRLHRPVSAFSSIDSTIHVPPPPAPKGSSLAPCHCCHKAPRMKKDLEGYMACESCREQTCFICMRQCQGVAPGCGERKICRSCCIERGEEGETWCLNCLGQMDEGHGA</sequence>
<organism evidence="2 3">
    <name type="scientific">Aplosporella prunicola CBS 121167</name>
    <dbReference type="NCBI Taxonomy" id="1176127"/>
    <lineage>
        <taxon>Eukaryota</taxon>
        <taxon>Fungi</taxon>
        <taxon>Dikarya</taxon>
        <taxon>Ascomycota</taxon>
        <taxon>Pezizomycotina</taxon>
        <taxon>Dothideomycetes</taxon>
        <taxon>Dothideomycetes incertae sedis</taxon>
        <taxon>Botryosphaeriales</taxon>
        <taxon>Aplosporellaceae</taxon>
        <taxon>Aplosporella</taxon>
    </lineage>
</organism>
<evidence type="ECO:0000313" key="2">
    <source>
        <dbReference type="EMBL" id="KAF2146456.1"/>
    </source>
</evidence>
<dbReference type="Proteomes" id="UP000799438">
    <property type="component" value="Unassembled WGS sequence"/>
</dbReference>